<dbReference type="PROSITE" id="PS00041">
    <property type="entry name" value="HTH_ARAC_FAMILY_1"/>
    <property type="match status" value="1"/>
</dbReference>
<evidence type="ECO:0000313" key="5">
    <source>
        <dbReference type="EMBL" id="KOG86126.1"/>
    </source>
</evidence>
<proteinExistence type="predicted"/>
<protein>
    <submittedName>
        <fullName evidence="5">AraC family transcriptional regulator</fullName>
    </submittedName>
</protein>
<keyword evidence="1" id="KW-0805">Transcription regulation</keyword>
<dbReference type="InterPro" id="IPR018062">
    <property type="entry name" value="HTH_AraC-typ_CS"/>
</dbReference>
<reference evidence="5 6" key="1">
    <citation type="submission" date="2015-07" db="EMBL/GenBank/DDBJ databases">
        <authorList>
            <person name="Ju K.-S."/>
            <person name="Doroghazi J.R."/>
            <person name="Metcalf W.W."/>
        </authorList>
    </citation>
    <scope>NUCLEOTIDE SEQUENCE [LARGE SCALE GENOMIC DNA]</scope>
    <source>
        <strain evidence="5 6">NRRL B-3589</strain>
    </source>
</reference>
<gene>
    <name evidence="5" type="ORF">ADK38_32795</name>
</gene>
<dbReference type="SMART" id="SM00342">
    <property type="entry name" value="HTH_ARAC"/>
    <property type="match status" value="1"/>
</dbReference>
<dbReference type="SUPFAM" id="SSF51182">
    <property type="entry name" value="RmlC-like cupins"/>
    <property type="match status" value="1"/>
</dbReference>
<dbReference type="PROSITE" id="PS01124">
    <property type="entry name" value="HTH_ARAC_FAMILY_2"/>
    <property type="match status" value="1"/>
</dbReference>
<dbReference type="InterPro" id="IPR011051">
    <property type="entry name" value="RmlC_Cupin_sf"/>
</dbReference>
<dbReference type="Pfam" id="PF12833">
    <property type="entry name" value="HTH_18"/>
    <property type="match status" value="1"/>
</dbReference>
<sequence>MYGKSEDRDDYQRVPRPLAAMARDLPDGHHIPAHRHRRAQLIYGTTGAITVVTGHGTWVVPATRGVWVPPGVTHTMSCTGAVRMRTLYIEPAAATALPTEPTVVSVSPLLRELIDEATRIPVEYAPDGRDGQVMALLLTELAPRPVPALHLPAPDDPGLDGLCAAIQRDPGGHWTTAGAAAHAHLSPRSLQRRFAAATGMSLTHWVQQARLIHAVILLARGVPVSAIATELGYATPSAFTAMFRRALGTSPSAYFAEQRGA</sequence>
<dbReference type="Proteomes" id="UP000037020">
    <property type="component" value="Unassembled WGS sequence"/>
</dbReference>
<evidence type="ECO:0000256" key="3">
    <source>
        <dbReference type="ARBA" id="ARBA00023163"/>
    </source>
</evidence>
<dbReference type="PANTHER" id="PTHR11019">
    <property type="entry name" value="HTH-TYPE TRANSCRIPTIONAL REGULATOR NIMR"/>
    <property type="match status" value="1"/>
</dbReference>
<dbReference type="RefSeq" id="WP_030875621.1">
    <property type="nucleotide sequence ID" value="NZ_JBIRHZ010000001.1"/>
</dbReference>
<evidence type="ECO:0000313" key="6">
    <source>
        <dbReference type="Proteomes" id="UP000037020"/>
    </source>
</evidence>
<feature type="domain" description="HTH araC/xylS-type" evidence="4">
    <location>
        <begin position="160"/>
        <end position="257"/>
    </location>
</feature>
<dbReference type="InterPro" id="IPR020449">
    <property type="entry name" value="Tscrpt_reg_AraC-type_HTH"/>
</dbReference>
<name>A0ABR5IYY0_9ACTN</name>
<dbReference type="PANTHER" id="PTHR11019:SF159">
    <property type="entry name" value="TRANSCRIPTIONAL REGULATOR-RELATED"/>
    <property type="match status" value="1"/>
</dbReference>
<dbReference type="InterPro" id="IPR003313">
    <property type="entry name" value="AraC-bd"/>
</dbReference>
<dbReference type="Pfam" id="PF02311">
    <property type="entry name" value="AraC_binding"/>
    <property type="match status" value="1"/>
</dbReference>
<keyword evidence="2" id="KW-0238">DNA-binding</keyword>
<dbReference type="SUPFAM" id="SSF46689">
    <property type="entry name" value="Homeodomain-like"/>
    <property type="match status" value="1"/>
</dbReference>
<dbReference type="Gene3D" id="1.10.10.60">
    <property type="entry name" value="Homeodomain-like"/>
    <property type="match status" value="1"/>
</dbReference>
<dbReference type="InterPro" id="IPR018060">
    <property type="entry name" value="HTH_AraC"/>
</dbReference>
<evidence type="ECO:0000256" key="2">
    <source>
        <dbReference type="ARBA" id="ARBA00023125"/>
    </source>
</evidence>
<dbReference type="EMBL" id="LGUT01003023">
    <property type="protein sequence ID" value="KOG86126.1"/>
    <property type="molecule type" value="Genomic_DNA"/>
</dbReference>
<evidence type="ECO:0000259" key="4">
    <source>
        <dbReference type="PROSITE" id="PS01124"/>
    </source>
</evidence>
<organism evidence="5 6">
    <name type="scientific">Streptomyces varsoviensis</name>
    <dbReference type="NCBI Taxonomy" id="67373"/>
    <lineage>
        <taxon>Bacteria</taxon>
        <taxon>Bacillati</taxon>
        <taxon>Actinomycetota</taxon>
        <taxon>Actinomycetes</taxon>
        <taxon>Kitasatosporales</taxon>
        <taxon>Streptomycetaceae</taxon>
        <taxon>Streptomyces</taxon>
    </lineage>
</organism>
<accession>A0ABR5IYY0</accession>
<evidence type="ECO:0000256" key="1">
    <source>
        <dbReference type="ARBA" id="ARBA00023015"/>
    </source>
</evidence>
<dbReference type="PRINTS" id="PR00032">
    <property type="entry name" value="HTHARAC"/>
</dbReference>
<dbReference type="InterPro" id="IPR009057">
    <property type="entry name" value="Homeodomain-like_sf"/>
</dbReference>
<dbReference type="InterPro" id="IPR014710">
    <property type="entry name" value="RmlC-like_jellyroll"/>
</dbReference>
<dbReference type="CDD" id="cd06124">
    <property type="entry name" value="cupin_NimR-like_N"/>
    <property type="match status" value="1"/>
</dbReference>
<dbReference type="Gene3D" id="2.60.120.10">
    <property type="entry name" value="Jelly Rolls"/>
    <property type="match status" value="1"/>
</dbReference>
<keyword evidence="6" id="KW-1185">Reference proteome</keyword>
<keyword evidence="3" id="KW-0804">Transcription</keyword>
<comment type="caution">
    <text evidence="5">The sequence shown here is derived from an EMBL/GenBank/DDBJ whole genome shotgun (WGS) entry which is preliminary data.</text>
</comment>